<gene>
    <name evidence="1" type="ORF">NADFUDRAFT_71235</name>
</gene>
<organism evidence="1 2">
    <name type="scientific">Nadsonia fulvescens var. elongata DSM 6958</name>
    <dbReference type="NCBI Taxonomy" id="857566"/>
    <lineage>
        <taxon>Eukaryota</taxon>
        <taxon>Fungi</taxon>
        <taxon>Dikarya</taxon>
        <taxon>Ascomycota</taxon>
        <taxon>Saccharomycotina</taxon>
        <taxon>Dipodascomycetes</taxon>
        <taxon>Dipodascales</taxon>
        <taxon>Dipodascales incertae sedis</taxon>
        <taxon>Nadsonia</taxon>
    </lineage>
</organism>
<sequence length="79" mass="8687">MVDQSGVANMIAISYPSGTLPYVNDREQTLSQKQRNKALFLAAWSDKKIIIPKCLKECPTHSEKSASLGQPKLGQTDPI</sequence>
<keyword evidence="2" id="KW-1185">Reference proteome</keyword>
<dbReference type="AlphaFoldDB" id="A0A1E3PFC9"/>
<accession>A0A1E3PFC9</accession>
<protein>
    <submittedName>
        <fullName evidence="1">Uncharacterized protein</fullName>
    </submittedName>
</protein>
<dbReference type="EMBL" id="KV454412">
    <property type="protein sequence ID" value="ODQ64136.1"/>
    <property type="molecule type" value="Genomic_DNA"/>
</dbReference>
<evidence type="ECO:0000313" key="1">
    <source>
        <dbReference type="EMBL" id="ODQ64136.1"/>
    </source>
</evidence>
<name>A0A1E3PFC9_9ASCO</name>
<proteinExistence type="predicted"/>
<reference evidence="1 2" key="1">
    <citation type="journal article" date="2016" name="Proc. Natl. Acad. Sci. U.S.A.">
        <title>Comparative genomics of biotechnologically important yeasts.</title>
        <authorList>
            <person name="Riley R."/>
            <person name="Haridas S."/>
            <person name="Wolfe K.H."/>
            <person name="Lopes M.R."/>
            <person name="Hittinger C.T."/>
            <person name="Goeker M."/>
            <person name="Salamov A.A."/>
            <person name="Wisecaver J.H."/>
            <person name="Long T.M."/>
            <person name="Calvey C.H."/>
            <person name="Aerts A.L."/>
            <person name="Barry K.W."/>
            <person name="Choi C."/>
            <person name="Clum A."/>
            <person name="Coughlan A.Y."/>
            <person name="Deshpande S."/>
            <person name="Douglass A.P."/>
            <person name="Hanson S.J."/>
            <person name="Klenk H.-P."/>
            <person name="LaButti K.M."/>
            <person name="Lapidus A."/>
            <person name="Lindquist E.A."/>
            <person name="Lipzen A.M."/>
            <person name="Meier-Kolthoff J.P."/>
            <person name="Ohm R.A."/>
            <person name="Otillar R.P."/>
            <person name="Pangilinan J.L."/>
            <person name="Peng Y."/>
            <person name="Rokas A."/>
            <person name="Rosa C.A."/>
            <person name="Scheuner C."/>
            <person name="Sibirny A.A."/>
            <person name="Slot J.C."/>
            <person name="Stielow J.B."/>
            <person name="Sun H."/>
            <person name="Kurtzman C.P."/>
            <person name="Blackwell M."/>
            <person name="Grigoriev I.V."/>
            <person name="Jeffries T.W."/>
        </authorList>
    </citation>
    <scope>NUCLEOTIDE SEQUENCE [LARGE SCALE GENOMIC DNA]</scope>
    <source>
        <strain evidence="1 2">DSM 6958</strain>
    </source>
</reference>
<evidence type="ECO:0000313" key="2">
    <source>
        <dbReference type="Proteomes" id="UP000095009"/>
    </source>
</evidence>
<dbReference type="Proteomes" id="UP000095009">
    <property type="component" value="Unassembled WGS sequence"/>
</dbReference>